<dbReference type="SUPFAM" id="SSF53092">
    <property type="entry name" value="Creatinase/prolidase N-terminal domain"/>
    <property type="match status" value="1"/>
</dbReference>
<keyword evidence="4" id="KW-1185">Reference proteome</keyword>
<dbReference type="PATRIC" id="fig|1134406.4.peg.3001"/>
<dbReference type="SUPFAM" id="SSF55920">
    <property type="entry name" value="Creatinase/aminopeptidase"/>
    <property type="match status" value="1"/>
</dbReference>
<comment type="caution">
    <text evidence="3">The sequence shown here is derived from an EMBL/GenBank/DDBJ whole genome shotgun (WGS) entry which is preliminary data.</text>
</comment>
<evidence type="ECO:0000313" key="3">
    <source>
        <dbReference type="EMBL" id="KPL70043.1"/>
    </source>
</evidence>
<dbReference type="STRING" id="1134406.ADN00_18460"/>
<evidence type="ECO:0000259" key="1">
    <source>
        <dbReference type="Pfam" id="PF00557"/>
    </source>
</evidence>
<dbReference type="InterPro" id="IPR000587">
    <property type="entry name" value="Creatinase_N"/>
</dbReference>
<name>A0A0P6WK44_9CHLR</name>
<dbReference type="Gene3D" id="3.90.230.10">
    <property type="entry name" value="Creatinase/methionine aminopeptidase superfamily"/>
    <property type="match status" value="1"/>
</dbReference>
<dbReference type="Proteomes" id="UP000050417">
    <property type="component" value="Unassembled WGS sequence"/>
</dbReference>
<gene>
    <name evidence="3" type="ORF">ADN00_18460</name>
</gene>
<sequence length="368" mass="39911">MTIHRFNRLKTILSSSSLDAIAIIPSPSLRYLTGLEFHLMERPVVLLIRADGQAAMVLPALEAGRLAGLSFSVTPFTYGDNPALWHTAFEQAAAHLKLESSVIGVESIHFRFLETQFLQTAAPHAKITAADTLLSELRMHKDLEEIAAMKKAVKIAQDALLATLNQVRLGITERQIAAELVSQLLRHGSDPELPFQPIVSTGPNSANPHATPTDRTLQAGELLLIDWGASSGGYISDLTRVMAFGPLPDELQTIHGLVHRANRAALAAARPGVPAGKVDQAARQVIEKGGYGAQFNHRVGHGIGLEAHEHPYMFTENQQILMRGAAFTIEPGIYLPGFGGVRIEDDVVITPDGAECLSDLPREIFQLE</sequence>
<evidence type="ECO:0000313" key="4">
    <source>
        <dbReference type="Proteomes" id="UP000050417"/>
    </source>
</evidence>
<dbReference type="RefSeq" id="WP_075064522.1">
    <property type="nucleotide sequence ID" value="NZ_LGCL01000045.1"/>
</dbReference>
<dbReference type="EMBL" id="LGCL01000045">
    <property type="protein sequence ID" value="KPL70043.1"/>
    <property type="molecule type" value="Genomic_DNA"/>
</dbReference>
<reference evidence="3 4" key="1">
    <citation type="submission" date="2015-07" db="EMBL/GenBank/DDBJ databases">
        <title>Genome sequence of Ornatilinea apprima DSM 23815.</title>
        <authorList>
            <person name="Hemp J."/>
            <person name="Ward L.M."/>
            <person name="Pace L.A."/>
            <person name="Fischer W.W."/>
        </authorList>
    </citation>
    <scope>NUCLEOTIDE SEQUENCE [LARGE SCALE GENOMIC DNA]</scope>
    <source>
        <strain evidence="3 4">P3M-1</strain>
    </source>
</reference>
<dbReference type="OrthoDB" id="9806388at2"/>
<dbReference type="Pfam" id="PF01321">
    <property type="entry name" value="Creatinase_N"/>
    <property type="match status" value="1"/>
</dbReference>
<proteinExistence type="predicted"/>
<dbReference type="InterPro" id="IPR029149">
    <property type="entry name" value="Creatin/AminoP/Spt16_N"/>
</dbReference>
<dbReference type="PANTHER" id="PTHR46112">
    <property type="entry name" value="AMINOPEPTIDASE"/>
    <property type="match status" value="1"/>
</dbReference>
<evidence type="ECO:0000259" key="2">
    <source>
        <dbReference type="Pfam" id="PF01321"/>
    </source>
</evidence>
<feature type="domain" description="Peptidase M24" evidence="1">
    <location>
        <begin position="148"/>
        <end position="350"/>
    </location>
</feature>
<dbReference type="InterPro" id="IPR000994">
    <property type="entry name" value="Pept_M24"/>
</dbReference>
<dbReference type="InterPro" id="IPR036005">
    <property type="entry name" value="Creatinase/aminopeptidase-like"/>
</dbReference>
<organism evidence="3 4">
    <name type="scientific">Ornatilinea apprima</name>
    <dbReference type="NCBI Taxonomy" id="1134406"/>
    <lineage>
        <taxon>Bacteria</taxon>
        <taxon>Bacillati</taxon>
        <taxon>Chloroflexota</taxon>
        <taxon>Anaerolineae</taxon>
        <taxon>Anaerolineales</taxon>
        <taxon>Anaerolineaceae</taxon>
        <taxon>Ornatilinea</taxon>
    </lineage>
</organism>
<accession>A0A0P6WK44</accession>
<dbReference type="Pfam" id="PF00557">
    <property type="entry name" value="Peptidase_M24"/>
    <property type="match status" value="1"/>
</dbReference>
<dbReference type="PANTHER" id="PTHR46112:SF3">
    <property type="entry name" value="AMINOPEPTIDASE YPDF"/>
    <property type="match status" value="1"/>
</dbReference>
<dbReference type="AlphaFoldDB" id="A0A0P6WK44"/>
<dbReference type="Gene3D" id="3.40.350.10">
    <property type="entry name" value="Creatinase/prolidase N-terminal domain"/>
    <property type="match status" value="1"/>
</dbReference>
<feature type="domain" description="Creatinase N-terminal" evidence="2">
    <location>
        <begin position="5"/>
        <end position="139"/>
    </location>
</feature>
<dbReference type="InterPro" id="IPR050659">
    <property type="entry name" value="Peptidase_M24B"/>
</dbReference>
<protein>
    <submittedName>
        <fullName evidence="3">Peptidase M24</fullName>
    </submittedName>
</protein>